<name>A0AAN8KA02_9TELE</name>
<protein>
    <submittedName>
        <fullName evidence="1">Uncharacterized protein</fullName>
    </submittedName>
</protein>
<gene>
    <name evidence="1" type="ORF">J4Q44_G00385310</name>
</gene>
<reference evidence="1 2" key="1">
    <citation type="submission" date="2021-04" db="EMBL/GenBank/DDBJ databases">
        <authorList>
            <person name="De Guttry C."/>
            <person name="Zahm M."/>
            <person name="Klopp C."/>
            <person name="Cabau C."/>
            <person name="Louis A."/>
            <person name="Berthelot C."/>
            <person name="Parey E."/>
            <person name="Roest Crollius H."/>
            <person name="Montfort J."/>
            <person name="Robinson-Rechavi M."/>
            <person name="Bucao C."/>
            <person name="Bouchez O."/>
            <person name="Gislard M."/>
            <person name="Lluch J."/>
            <person name="Milhes M."/>
            <person name="Lampietro C."/>
            <person name="Lopez Roques C."/>
            <person name="Donnadieu C."/>
            <person name="Braasch I."/>
            <person name="Desvignes T."/>
            <person name="Postlethwait J."/>
            <person name="Bobe J."/>
            <person name="Wedekind C."/>
            <person name="Guiguen Y."/>
        </authorList>
    </citation>
    <scope>NUCLEOTIDE SEQUENCE [LARGE SCALE GENOMIC DNA]</scope>
    <source>
        <strain evidence="1">Cs_M1</strain>
        <tissue evidence="1">Blood</tissue>
    </source>
</reference>
<accession>A0AAN8KA02</accession>
<keyword evidence="2" id="KW-1185">Reference proteome</keyword>
<dbReference type="Proteomes" id="UP001356427">
    <property type="component" value="Unassembled WGS sequence"/>
</dbReference>
<dbReference type="EMBL" id="JAGTTL010000079">
    <property type="protein sequence ID" value="KAK6291069.1"/>
    <property type="molecule type" value="Genomic_DNA"/>
</dbReference>
<evidence type="ECO:0000313" key="1">
    <source>
        <dbReference type="EMBL" id="KAK6291069.1"/>
    </source>
</evidence>
<evidence type="ECO:0000313" key="2">
    <source>
        <dbReference type="Proteomes" id="UP001356427"/>
    </source>
</evidence>
<sequence>LAPSFKGSIKIPPHTTRYIVSLSRQPLIKWKFLSKALESILKVQSPPTDFTILKQVLPQDLGILWKLLPMVESSSVPQKNLQDECPLTPALLYLCLKYMEHQIQKTGTVLSVSRQRWSILIYMEQEKQHPVDKLLSEIREESGLSWNVI</sequence>
<comment type="caution">
    <text evidence="1">The sequence shown here is derived from an EMBL/GenBank/DDBJ whole genome shotgun (WGS) entry which is preliminary data.</text>
</comment>
<feature type="non-terminal residue" evidence="1">
    <location>
        <position position="1"/>
    </location>
</feature>
<dbReference type="AlphaFoldDB" id="A0AAN8KA02"/>
<proteinExistence type="predicted"/>
<organism evidence="1 2">
    <name type="scientific">Coregonus suidteri</name>
    <dbReference type="NCBI Taxonomy" id="861788"/>
    <lineage>
        <taxon>Eukaryota</taxon>
        <taxon>Metazoa</taxon>
        <taxon>Chordata</taxon>
        <taxon>Craniata</taxon>
        <taxon>Vertebrata</taxon>
        <taxon>Euteleostomi</taxon>
        <taxon>Actinopterygii</taxon>
        <taxon>Neopterygii</taxon>
        <taxon>Teleostei</taxon>
        <taxon>Protacanthopterygii</taxon>
        <taxon>Salmoniformes</taxon>
        <taxon>Salmonidae</taxon>
        <taxon>Coregoninae</taxon>
        <taxon>Coregonus</taxon>
    </lineage>
</organism>